<reference evidence="1" key="1">
    <citation type="submission" date="2021-05" db="EMBL/GenBank/DDBJ databases">
        <authorList>
            <person name="Alioto T."/>
            <person name="Alioto T."/>
            <person name="Gomez Garrido J."/>
        </authorList>
    </citation>
    <scope>NUCLEOTIDE SEQUENCE</scope>
</reference>
<name>A0A8D9BA21_9HEMI</name>
<protein>
    <submittedName>
        <fullName evidence="1">Uncharacterized protein</fullName>
    </submittedName>
</protein>
<evidence type="ECO:0000313" key="1">
    <source>
        <dbReference type="EMBL" id="CAG6781384.1"/>
    </source>
</evidence>
<sequence length="195" mass="22068">MKELSVFYVLGKRDRSCPCLLTKYMRDAINLLITRIQDVGIVKDQVLLFPQPDSSKPYNGSKIIADMKGKCTSLKNPKFLTCTGLRHEAATLLQIKQTKNITSKENMANHLGHDLHVHEQNYKLPLSCIERGEVGNCLLSMARGTYLAEGERSNEVLQQNKRNEVFAPVDDIINHKGSLAKKQDSFLCVFLIYRS</sequence>
<dbReference type="AlphaFoldDB" id="A0A8D9BA21"/>
<proteinExistence type="predicted"/>
<dbReference type="EMBL" id="HBUF01622710">
    <property type="protein sequence ID" value="CAG6781384.1"/>
    <property type="molecule type" value="Transcribed_RNA"/>
</dbReference>
<dbReference type="PANTHER" id="PTHR33480">
    <property type="entry name" value="SET DOMAIN-CONTAINING PROTEIN-RELATED"/>
    <property type="match status" value="1"/>
</dbReference>
<accession>A0A8D9BA21</accession>
<organism evidence="1">
    <name type="scientific">Cacopsylla melanoneura</name>
    <dbReference type="NCBI Taxonomy" id="428564"/>
    <lineage>
        <taxon>Eukaryota</taxon>
        <taxon>Metazoa</taxon>
        <taxon>Ecdysozoa</taxon>
        <taxon>Arthropoda</taxon>
        <taxon>Hexapoda</taxon>
        <taxon>Insecta</taxon>
        <taxon>Pterygota</taxon>
        <taxon>Neoptera</taxon>
        <taxon>Paraneoptera</taxon>
        <taxon>Hemiptera</taxon>
        <taxon>Sternorrhyncha</taxon>
        <taxon>Psylloidea</taxon>
        <taxon>Psyllidae</taxon>
        <taxon>Psyllinae</taxon>
        <taxon>Cacopsylla</taxon>
    </lineage>
</organism>